<dbReference type="Gene3D" id="3.60.10.10">
    <property type="entry name" value="Endonuclease/exonuclease/phosphatase"/>
    <property type="match status" value="1"/>
</dbReference>
<comment type="caution">
    <text evidence="1">The sequence shown here is derived from an EMBL/GenBank/DDBJ whole genome shotgun (WGS) entry which is preliminary data.</text>
</comment>
<accession>A0AAW2VFE5</accession>
<dbReference type="SUPFAM" id="SSF56219">
    <property type="entry name" value="DNase I-like"/>
    <property type="match status" value="1"/>
</dbReference>
<name>A0AAW2VFE5_9LAMI</name>
<reference evidence="1" key="2">
    <citation type="journal article" date="2024" name="Plant">
        <title>Genomic evolution and insights into agronomic trait innovations of Sesamum species.</title>
        <authorList>
            <person name="Miao H."/>
            <person name="Wang L."/>
            <person name="Qu L."/>
            <person name="Liu H."/>
            <person name="Sun Y."/>
            <person name="Le M."/>
            <person name="Wang Q."/>
            <person name="Wei S."/>
            <person name="Zheng Y."/>
            <person name="Lin W."/>
            <person name="Duan Y."/>
            <person name="Cao H."/>
            <person name="Xiong S."/>
            <person name="Wang X."/>
            <person name="Wei L."/>
            <person name="Li C."/>
            <person name="Ma Q."/>
            <person name="Ju M."/>
            <person name="Zhao R."/>
            <person name="Li G."/>
            <person name="Mu C."/>
            <person name="Tian Q."/>
            <person name="Mei H."/>
            <person name="Zhang T."/>
            <person name="Gao T."/>
            <person name="Zhang H."/>
        </authorList>
    </citation>
    <scope>NUCLEOTIDE SEQUENCE</scope>
    <source>
        <strain evidence="1">KEN1</strain>
    </source>
</reference>
<reference evidence="1" key="1">
    <citation type="submission" date="2020-06" db="EMBL/GenBank/DDBJ databases">
        <authorList>
            <person name="Li T."/>
            <person name="Hu X."/>
            <person name="Zhang T."/>
            <person name="Song X."/>
            <person name="Zhang H."/>
            <person name="Dai N."/>
            <person name="Sheng W."/>
            <person name="Hou X."/>
            <person name="Wei L."/>
        </authorList>
    </citation>
    <scope>NUCLEOTIDE SEQUENCE</scope>
    <source>
        <strain evidence="1">KEN1</strain>
        <tissue evidence="1">Leaf</tissue>
    </source>
</reference>
<dbReference type="InterPro" id="IPR036691">
    <property type="entry name" value="Endo/exonu/phosph_ase_sf"/>
</dbReference>
<sequence length="277" mass="31556">MMLIDPTLFDNASLGENVGWLANQHQSRLIPVDPALPCNITSSYRNLADTDLTGIPLQFAVAGITFKPSSRRGRPRKSRGCMQSNNRKRGSSILLVEADGEAHESKRQFRQLETWIKQLQPDLVFISEAKCLFRRIDNIRGRFGMFGVSVDARDATVINSGGDDWRFMGFYKHPETVKCKETWELLHKLSGKSVRPWLVAGDFNEILHQKEKNGMNRRPQSQRNDFKRCLDLCNLADIGYNGERFTWCNHREEPYTVRVRLDGAVASRAWAETVLGG</sequence>
<dbReference type="PANTHER" id="PTHR33710:SF71">
    <property type="entry name" value="ENDONUCLEASE_EXONUCLEASE_PHOSPHATASE DOMAIN-CONTAINING PROTEIN"/>
    <property type="match status" value="1"/>
</dbReference>
<dbReference type="EMBL" id="JACGWN010000010">
    <property type="protein sequence ID" value="KAL0428095.1"/>
    <property type="molecule type" value="Genomic_DNA"/>
</dbReference>
<proteinExistence type="predicted"/>
<evidence type="ECO:0000313" key="1">
    <source>
        <dbReference type="EMBL" id="KAL0428095.1"/>
    </source>
</evidence>
<gene>
    <name evidence="1" type="ORF">Slati_2984300</name>
</gene>
<dbReference type="AlphaFoldDB" id="A0AAW2VFE5"/>
<protein>
    <recommendedName>
        <fullName evidence="2">Endonuclease/exonuclease/phosphatase domain-containing protein</fullName>
    </recommendedName>
</protein>
<organism evidence="1">
    <name type="scientific">Sesamum latifolium</name>
    <dbReference type="NCBI Taxonomy" id="2727402"/>
    <lineage>
        <taxon>Eukaryota</taxon>
        <taxon>Viridiplantae</taxon>
        <taxon>Streptophyta</taxon>
        <taxon>Embryophyta</taxon>
        <taxon>Tracheophyta</taxon>
        <taxon>Spermatophyta</taxon>
        <taxon>Magnoliopsida</taxon>
        <taxon>eudicotyledons</taxon>
        <taxon>Gunneridae</taxon>
        <taxon>Pentapetalae</taxon>
        <taxon>asterids</taxon>
        <taxon>lamiids</taxon>
        <taxon>Lamiales</taxon>
        <taxon>Pedaliaceae</taxon>
        <taxon>Sesamum</taxon>
    </lineage>
</organism>
<dbReference type="PANTHER" id="PTHR33710">
    <property type="entry name" value="BNAC02G09200D PROTEIN"/>
    <property type="match status" value="1"/>
</dbReference>
<evidence type="ECO:0008006" key="2">
    <source>
        <dbReference type="Google" id="ProtNLM"/>
    </source>
</evidence>